<dbReference type="OrthoDB" id="19806at2759"/>
<dbReference type="PANTHER" id="PTHR31011">
    <property type="entry name" value="PROTEIN STB2-RELATED"/>
    <property type="match status" value="1"/>
</dbReference>
<feature type="compositionally biased region" description="Basic and acidic residues" evidence="1">
    <location>
        <begin position="441"/>
        <end position="450"/>
    </location>
</feature>
<evidence type="ECO:0000259" key="2">
    <source>
        <dbReference type="Pfam" id="PF25995"/>
    </source>
</evidence>
<dbReference type="InterPro" id="IPR038919">
    <property type="entry name" value="STB2/STB2"/>
</dbReference>
<feature type="domain" description="STB6-like N-terminal" evidence="2">
    <location>
        <begin position="40"/>
        <end position="179"/>
    </location>
</feature>
<feature type="region of interest" description="Disordered" evidence="1">
    <location>
        <begin position="1"/>
        <end position="37"/>
    </location>
</feature>
<organism evidence="3 4">
    <name type="scientific">Penicillium ucsense</name>
    <dbReference type="NCBI Taxonomy" id="2839758"/>
    <lineage>
        <taxon>Eukaryota</taxon>
        <taxon>Fungi</taxon>
        <taxon>Dikarya</taxon>
        <taxon>Ascomycota</taxon>
        <taxon>Pezizomycotina</taxon>
        <taxon>Eurotiomycetes</taxon>
        <taxon>Eurotiomycetidae</taxon>
        <taxon>Eurotiales</taxon>
        <taxon>Aspergillaceae</taxon>
        <taxon>Penicillium</taxon>
    </lineage>
</organism>
<evidence type="ECO:0000313" key="3">
    <source>
        <dbReference type="EMBL" id="KAF7713805.1"/>
    </source>
</evidence>
<dbReference type="PANTHER" id="PTHR31011:SF2">
    <property type="entry name" value="PROTEIN STB2-RELATED"/>
    <property type="match status" value="1"/>
</dbReference>
<feature type="region of interest" description="Disordered" evidence="1">
    <location>
        <begin position="551"/>
        <end position="633"/>
    </location>
</feature>
<name>A0A8J8VY57_9EURO</name>
<reference evidence="3" key="1">
    <citation type="journal article" date="2020" name="Front. Microbiol.">
        <title>Gene regulatory networks of Penicillium echinulatum 2HH and Penicillium oxalicum 114-2 inferred by a computational biology approach.</title>
        <authorList>
            <person name="Lenz A.R."/>
            <person name="Galan-Vasquez E."/>
            <person name="Balbinot E."/>
            <person name="De Abreu F.P."/>
            <person name="De Oliveira N.S."/>
            <person name="Da Rosa L.O."/>
            <person name="De Avila E Silva S."/>
            <person name="Camassola M."/>
            <person name="Dillon A.J.P."/>
            <person name="Perez-Rueda E."/>
        </authorList>
    </citation>
    <scope>NUCLEOTIDE SEQUENCE</scope>
    <source>
        <strain evidence="3">S1M29</strain>
    </source>
</reference>
<dbReference type="GO" id="GO:0070822">
    <property type="term" value="C:Sin3-type complex"/>
    <property type="evidence" value="ECO:0007669"/>
    <property type="project" value="TreeGrafter"/>
</dbReference>
<dbReference type="Pfam" id="PF25995">
    <property type="entry name" value="STB6_N"/>
    <property type="match status" value="1"/>
</dbReference>
<keyword evidence="4" id="KW-1185">Reference proteome</keyword>
<evidence type="ECO:0000313" key="4">
    <source>
        <dbReference type="Proteomes" id="UP000631181"/>
    </source>
</evidence>
<dbReference type="EMBL" id="WIWV01000105">
    <property type="protein sequence ID" value="KAF7713805.1"/>
    <property type="molecule type" value="Genomic_DNA"/>
</dbReference>
<dbReference type="InterPro" id="IPR059025">
    <property type="entry name" value="STB6_N"/>
</dbReference>
<evidence type="ECO:0000256" key="1">
    <source>
        <dbReference type="SAM" id="MobiDB-lite"/>
    </source>
</evidence>
<feature type="compositionally biased region" description="Basic and acidic residues" evidence="1">
    <location>
        <begin position="569"/>
        <end position="598"/>
    </location>
</feature>
<accession>A0A8J8VY57</accession>
<feature type="region of interest" description="Disordered" evidence="1">
    <location>
        <begin position="439"/>
        <end position="512"/>
    </location>
</feature>
<dbReference type="AlphaFoldDB" id="A0A8J8VY57"/>
<proteinExistence type="predicted"/>
<dbReference type="Proteomes" id="UP000631181">
    <property type="component" value="Unassembled WGS sequence"/>
</dbReference>
<sequence length="851" mass="95177">MQSTTSSTPLAGDREPAKAFDSMRTSPAATAGRPRMQGRQRIVFTDPVALRYLEEDPSTDVLHRRETLQGYEIYIVEQWACSRQHPTFVIATYTGELSHKIFVGVLSVPTDESAWSPRLRMYFDAVEQCCARRKETPLGTIMITDLGSFSSALTIILVPEGDIKRHRDDFIVNEDLKRLGCAGRAGLKLQYPSAATKAKFYQLYRTSERVELYKAVVELVRQCQIALMVFDKLMPEYVDGLLCDVTEKAIGDWWADIGTDLYNVEPSDGALGPTSVAALLGTFLGARNRLHAYGAPVAKDAFDIDSFKRGIGSFQKSQKLPRSRRLDRRTIDRLHRATVKAANSEGWTDAIKSTMTELSGQGGEMVMGMVRGREKGGIADVETLDLDNFVQRVNGSRAKWLWRGKRPKGSVDPGFASKDGPDAVFTADDQGGYVWTSRKKNSAEELHAERIPTGLDKQAKPGESPVAEEKEPRKKGMSGRVSDARAGLGRFKDAVGLPGLRSNHKQPREAAEVTHDIAYQPQIESDTEGSTSKIRIDPGRFVVLPSAEDKIHPQAEQSAAQSAVAGTEAEVKPPEIHVERVPSLSKEEEQAERADQLKELQPITTIDDDSDIERVRSRSTAASSERGQDRADASSSLAMMALRHAQSCEELREVENEEQRLDVRCARHLSFSNAEEVILIWDPLGSQPSPKDTTVLEEAIAQEDMLASDARIFSSRILKLSEHTVPWVERQVESVDGLNRILYERHEELNAVYLDRYGDYQRLRERSTDLVTDAHDHLNDSVKRVELLGAKMDYELHVLESKVVDMEEGLNDFDRHIEHVESRLKGLLQGEEENSVSWSMWLLRSMGLMNQ</sequence>
<feature type="compositionally biased region" description="Low complexity" evidence="1">
    <location>
        <begin position="554"/>
        <end position="565"/>
    </location>
</feature>
<comment type="caution">
    <text evidence="3">The sequence shown here is derived from an EMBL/GenBank/DDBJ whole genome shotgun (WGS) entry which is preliminary data.</text>
</comment>
<gene>
    <name evidence="3" type="ORF">PECM_000546</name>
</gene>
<protein>
    <recommendedName>
        <fullName evidence="2">STB6-like N-terminal domain-containing protein</fullName>
    </recommendedName>
</protein>